<dbReference type="PANTHER" id="PTHR45431:SF3">
    <property type="entry name" value="RHODANESE-LIKE DOMAIN-CONTAINING PROTEIN 15, CHLOROPLASTIC"/>
    <property type="match status" value="1"/>
</dbReference>
<feature type="domain" description="Rhodanese" evidence="1">
    <location>
        <begin position="18"/>
        <end position="104"/>
    </location>
</feature>
<dbReference type="CDD" id="cd00158">
    <property type="entry name" value="RHOD"/>
    <property type="match status" value="1"/>
</dbReference>
<protein>
    <submittedName>
        <fullName evidence="2">Rhodanese domain protein</fullName>
    </submittedName>
</protein>
<dbReference type="STRING" id="595494.Tola_1213"/>
<dbReference type="Pfam" id="PF00581">
    <property type="entry name" value="Rhodanese"/>
    <property type="match status" value="1"/>
</dbReference>
<reference evidence="2 3" key="2">
    <citation type="journal article" date="2011" name="Stand. Genomic Sci.">
        <title>Complete genome sequence of Tolumonas auensis type strain (TA 4).</title>
        <authorList>
            <person name="Chertkov O."/>
            <person name="Copeland A."/>
            <person name="Lucas S."/>
            <person name="Lapidus A."/>
            <person name="Berry K.W."/>
            <person name="Detter J.C."/>
            <person name="Del Rio T.G."/>
            <person name="Hammon N."/>
            <person name="Dalin E."/>
            <person name="Tice H."/>
            <person name="Pitluck S."/>
            <person name="Richardson P."/>
            <person name="Bruce D."/>
            <person name="Goodwin L."/>
            <person name="Han C."/>
            <person name="Tapia R."/>
            <person name="Saunders E."/>
            <person name="Schmutz J."/>
            <person name="Brettin T."/>
            <person name="Larimer F."/>
            <person name="Land M."/>
            <person name="Hauser L."/>
            <person name="Spring S."/>
            <person name="Rohde M."/>
            <person name="Kyrpides N.C."/>
            <person name="Ivanova N."/>
            <person name="Goker M."/>
            <person name="Beller H.R."/>
            <person name="Klenk H.P."/>
            <person name="Woyke T."/>
        </authorList>
    </citation>
    <scope>NUCLEOTIDE SEQUENCE [LARGE SCALE GENOMIC DNA]</scope>
    <source>
        <strain evidence="3">DSM 9187 / TA4</strain>
    </source>
</reference>
<evidence type="ECO:0000313" key="2">
    <source>
        <dbReference type="EMBL" id="ACQ92831.1"/>
    </source>
</evidence>
<dbReference type="RefSeq" id="WP_012729430.1">
    <property type="nucleotide sequence ID" value="NC_012691.1"/>
</dbReference>
<evidence type="ECO:0000259" key="1">
    <source>
        <dbReference type="PROSITE" id="PS50206"/>
    </source>
</evidence>
<gene>
    <name evidence="2" type="ordered locus">Tola_1213</name>
</gene>
<sequence length="112" mass="12649">MLLRTFLLVTALIFSFTVKAKDWLIDVRTANEYSIDHADGAANIEYQQIVLGAQHLGIQKQDTVRLYCRSGRRAEIARESLLHAGYQKVENLGSLQEAESWTQTSRIAAVQQ</sequence>
<dbReference type="PANTHER" id="PTHR45431">
    <property type="entry name" value="RHODANESE-LIKE DOMAIN-CONTAINING PROTEIN 15, CHLOROPLASTIC"/>
    <property type="match status" value="1"/>
</dbReference>
<dbReference type="InterPro" id="IPR001763">
    <property type="entry name" value="Rhodanese-like_dom"/>
</dbReference>
<evidence type="ECO:0000313" key="3">
    <source>
        <dbReference type="Proteomes" id="UP000009073"/>
    </source>
</evidence>
<dbReference type="HOGENOM" id="CLU_089574_15_1_6"/>
<organism evidence="2 3">
    <name type="scientific">Tolumonas auensis (strain DSM 9187 / NBRC 110442 / TA 4)</name>
    <dbReference type="NCBI Taxonomy" id="595494"/>
    <lineage>
        <taxon>Bacteria</taxon>
        <taxon>Pseudomonadati</taxon>
        <taxon>Pseudomonadota</taxon>
        <taxon>Gammaproteobacteria</taxon>
        <taxon>Aeromonadales</taxon>
        <taxon>Aeromonadaceae</taxon>
        <taxon>Tolumonas</taxon>
    </lineage>
</organism>
<dbReference type="SMART" id="SM00450">
    <property type="entry name" value="RHOD"/>
    <property type="match status" value="1"/>
</dbReference>
<dbReference type="InterPro" id="IPR052367">
    <property type="entry name" value="Thiosulfate_ST/Rhodanese-like"/>
</dbReference>
<dbReference type="AlphaFoldDB" id="C4LE10"/>
<reference evidence="3" key="1">
    <citation type="submission" date="2009-05" db="EMBL/GenBank/DDBJ databases">
        <title>Complete sequence of Tolumonas auensis DSM 9187.</title>
        <authorList>
            <consortium name="US DOE Joint Genome Institute"/>
            <person name="Lucas S."/>
            <person name="Copeland A."/>
            <person name="Lapidus A."/>
            <person name="Glavina del Rio T."/>
            <person name="Tice H."/>
            <person name="Bruce D."/>
            <person name="Goodwin L."/>
            <person name="Pitluck S."/>
            <person name="Chertkov O."/>
            <person name="Brettin T."/>
            <person name="Detter J.C."/>
            <person name="Han C."/>
            <person name="Larimer F."/>
            <person name="Land M."/>
            <person name="Hauser L."/>
            <person name="Kyrpides N."/>
            <person name="Mikhailova N."/>
            <person name="Spring S."/>
            <person name="Beller H."/>
        </authorList>
    </citation>
    <scope>NUCLEOTIDE SEQUENCE [LARGE SCALE GENOMIC DNA]</scope>
    <source>
        <strain evidence="3">DSM 9187 / TA4</strain>
    </source>
</reference>
<dbReference type="EMBL" id="CP001616">
    <property type="protein sequence ID" value="ACQ92831.1"/>
    <property type="molecule type" value="Genomic_DNA"/>
</dbReference>
<name>C4LE10_TOLAT</name>
<dbReference type="SUPFAM" id="SSF52821">
    <property type="entry name" value="Rhodanese/Cell cycle control phosphatase"/>
    <property type="match status" value="1"/>
</dbReference>
<dbReference type="InterPro" id="IPR036873">
    <property type="entry name" value="Rhodanese-like_dom_sf"/>
</dbReference>
<dbReference type="Gene3D" id="3.40.250.10">
    <property type="entry name" value="Rhodanese-like domain"/>
    <property type="match status" value="1"/>
</dbReference>
<dbReference type="PROSITE" id="PS50206">
    <property type="entry name" value="RHODANESE_3"/>
    <property type="match status" value="1"/>
</dbReference>
<dbReference type="KEGG" id="tau:Tola_1213"/>
<keyword evidence="3" id="KW-1185">Reference proteome</keyword>
<accession>C4LE10</accession>
<dbReference type="Proteomes" id="UP000009073">
    <property type="component" value="Chromosome"/>
</dbReference>
<dbReference type="eggNOG" id="COG0607">
    <property type="taxonomic scope" value="Bacteria"/>
</dbReference>
<proteinExistence type="predicted"/>